<dbReference type="EMBL" id="CAFBMK010000529">
    <property type="protein sequence ID" value="CAB4963147.1"/>
    <property type="molecule type" value="Genomic_DNA"/>
</dbReference>
<evidence type="ECO:0000256" key="9">
    <source>
        <dbReference type="ARBA" id="ARBA00023295"/>
    </source>
</evidence>
<evidence type="ECO:0000259" key="10">
    <source>
        <dbReference type="SMART" id="SM00478"/>
    </source>
</evidence>
<evidence type="ECO:0000256" key="4">
    <source>
        <dbReference type="ARBA" id="ARBA00022763"/>
    </source>
</evidence>
<dbReference type="SMART" id="SM00478">
    <property type="entry name" value="ENDO3c"/>
    <property type="match status" value="1"/>
</dbReference>
<dbReference type="GO" id="GO:0006298">
    <property type="term" value="P:mismatch repair"/>
    <property type="evidence" value="ECO:0007669"/>
    <property type="project" value="TreeGrafter"/>
</dbReference>
<keyword evidence="6" id="KW-0408">Iron</keyword>
<dbReference type="InterPro" id="IPR011257">
    <property type="entry name" value="DNA_glycosylase"/>
</dbReference>
<reference evidence="11" key="1">
    <citation type="submission" date="2020-05" db="EMBL/GenBank/DDBJ databases">
        <authorList>
            <person name="Chiriac C."/>
            <person name="Salcher M."/>
            <person name="Ghai R."/>
            <person name="Kavagutti S V."/>
        </authorList>
    </citation>
    <scope>NUCLEOTIDE SEQUENCE</scope>
</reference>
<dbReference type="Pfam" id="PF00730">
    <property type="entry name" value="HhH-GPD"/>
    <property type="match status" value="1"/>
</dbReference>
<dbReference type="CDD" id="cd00056">
    <property type="entry name" value="ENDO3c"/>
    <property type="match status" value="1"/>
</dbReference>
<dbReference type="Gene3D" id="1.10.340.30">
    <property type="entry name" value="Hypothetical protein, domain 2"/>
    <property type="match status" value="1"/>
</dbReference>
<dbReference type="AlphaFoldDB" id="A0A6J7L554"/>
<keyword evidence="9" id="KW-0326">Glycosidase</keyword>
<dbReference type="GO" id="GO:0046872">
    <property type="term" value="F:metal ion binding"/>
    <property type="evidence" value="ECO:0007669"/>
    <property type="project" value="UniProtKB-KW"/>
</dbReference>
<dbReference type="PANTHER" id="PTHR42944">
    <property type="entry name" value="ADENINE DNA GLYCOSYLASE"/>
    <property type="match status" value="1"/>
</dbReference>
<keyword evidence="3" id="KW-0479">Metal-binding</keyword>
<sequence length="281" mass="30343">MPGEPTPADAVPADRVAAREAVLAWYGEVARDLPWRRTDDPYAILVSEVMLQQTQVARVVPRFEAWIDRWPTAEALAAADRRDVLAAWVGLGYNSRAVRLQDACAAVARDGWPSDARGLRALPGIGPYTAAAVASFAFGERIAAVDTNVVRISERLGLGEPHDLLPDDDRVPTWNQAAMELGAVVCRARNADCPRCPAARWCRSAGRVVVPPRAPSGSRTRFEDTDRFVRGRIVAALAGGEPWPDGIEATRLERALDGLVRDGLVTRTADGPVLRSSGAHA</sequence>
<evidence type="ECO:0000256" key="6">
    <source>
        <dbReference type="ARBA" id="ARBA00023004"/>
    </source>
</evidence>
<keyword evidence="7" id="KW-0411">Iron-sulfur</keyword>
<dbReference type="GO" id="GO:0034039">
    <property type="term" value="F:8-oxo-7,8-dihydroguanine DNA N-glycosylase activity"/>
    <property type="evidence" value="ECO:0007669"/>
    <property type="project" value="TreeGrafter"/>
</dbReference>
<evidence type="ECO:0000256" key="3">
    <source>
        <dbReference type="ARBA" id="ARBA00022723"/>
    </source>
</evidence>
<dbReference type="InterPro" id="IPR023170">
    <property type="entry name" value="HhH_base_excis_C"/>
</dbReference>
<name>A0A6J7L554_9ZZZZ</name>
<keyword evidence="5" id="KW-0378">Hydrolase</keyword>
<gene>
    <name evidence="11" type="ORF">UFOPK3564_04198</name>
</gene>
<evidence type="ECO:0000256" key="5">
    <source>
        <dbReference type="ARBA" id="ARBA00022801"/>
    </source>
</evidence>
<dbReference type="GO" id="GO:0006284">
    <property type="term" value="P:base-excision repair"/>
    <property type="evidence" value="ECO:0007669"/>
    <property type="project" value="InterPro"/>
</dbReference>
<keyword evidence="4" id="KW-0227">DNA damage</keyword>
<dbReference type="SUPFAM" id="SSF48150">
    <property type="entry name" value="DNA-glycosylase"/>
    <property type="match status" value="1"/>
</dbReference>
<organism evidence="11">
    <name type="scientific">freshwater metagenome</name>
    <dbReference type="NCBI Taxonomy" id="449393"/>
    <lineage>
        <taxon>unclassified sequences</taxon>
        <taxon>metagenomes</taxon>
        <taxon>ecological metagenomes</taxon>
    </lineage>
</organism>
<comment type="similarity">
    <text evidence="2">Belongs to the Nth/MutY family.</text>
</comment>
<evidence type="ECO:0000256" key="8">
    <source>
        <dbReference type="ARBA" id="ARBA00023204"/>
    </source>
</evidence>
<dbReference type="PANTHER" id="PTHR42944:SF1">
    <property type="entry name" value="ADENINE DNA GLYCOSYLASE"/>
    <property type="match status" value="1"/>
</dbReference>
<proteinExistence type="inferred from homology"/>
<dbReference type="GO" id="GO:0000701">
    <property type="term" value="F:purine-specific mismatch base pair DNA N-glycosylase activity"/>
    <property type="evidence" value="ECO:0007669"/>
    <property type="project" value="TreeGrafter"/>
</dbReference>
<evidence type="ECO:0000313" key="11">
    <source>
        <dbReference type="EMBL" id="CAB4963147.1"/>
    </source>
</evidence>
<dbReference type="Gene3D" id="1.10.1670.10">
    <property type="entry name" value="Helix-hairpin-Helix base-excision DNA repair enzymes (C-terminal)"/>
    <property type="match status" value="1"/>
</dbReference>
<dbReference type="GO" id="GO:0051536">
    <property type="term" value="F:iron-sulfur cluster binding"/>
    <property type="evidence" value="ECO:0007669"/>
    <property type="project" value="UniProtKB-KW"/>
</dbReference>
<protein>
    <submittedName>
        <fullName evidence="11">Unannotated protein</fullName>
    </submittedName>
</protein>
<comment type="cofactor">
    <cofactor evidence="1">
        <name>[4Fe-4S] cluster</name>
        <dbReference type="ChEBI" id="CHEBI:49883"/>
    </cofactor>
</comment>
<evidence type="ECO:0000256" key="2">
    <source>
        <dbReference type="ARBA" id="ARBA00008343"/>
    </source>
</evidence>
<feature type="domain" description="HhH-GPD" evidence="10">
    <location>
        <begin position="50"/>
        <end position="184"/>
    </location>
</feature>
<dbReference type="GO" id="GO:0035485">
    <property type="term" value="F:adenine/guanine mispair binding"/>
    <property type="evidence" value="ECO:0007669"/>
    <property type="project" value="TreeGrafter"/>
</dbReference>
<evidence type="ECO:0000256" key="1">
    <source>
        <dbReference type="ARBA" id="ARBA00001966"/>
    </source>
</evidence>
<keyword evidence="8" id="KW-0234">DNA repair</keyword>
<evidence type="ECO:0000256" key="7">
    <source>
        <dbReference type="ARBA" id="ARBA00023014"/>
    </source>
</evidence>
<dbReference type="InterPro" id="IPR044298">
    <property type="entry name" value="MIG/MutY"/>
</dbReference>
<dbReference type="InterPro" id="IPR003265">
    <property type="entry name" value="HhH-GPD_domain"/>
</dbReference>
<accession>A0A6J7L554</accession>
<dbReference type="GO" id="GO:0032357">
    <property type="term" value="F:oxidized purine DNA binding"/>
    <property type="evidence" value="ECO:0007669"/>
    <property type="project" value="TreeGrafter"/>
</dbReference>